<evidence type="ECO:0000259" key="1">
    <source>
        <dbReference type="SMART" id="SM00860"/>
    </source>
</evidence>
<dbReference type="PANTHER" id="PTHR47432">
    <property type="entry name" value="CELL WALL ASSEMBLY REGULATOR SMI1"/>
    <property type="match status" value="1"/>
</dbReference>
<keyword evidence="3" id="KW-1185">Reference proteome</keyword>
<dbReference type="InterPro" id="IPR018958">
    <property type="entry name" value="Knr4/Smi1-like_dom"/>
</dbReference>
<dbReference type="SUPFAM" id="SSF160631">
    <property type="entry name" value="SMI1/KNR4-like"/>
    <property type="match status" value="1"/>
</dbReference>
<evidence type="ECO:0000313" key="3">
    <source>
        <dbReference type="Proteomes" id="UP001626628"/>
    </source>
</evidence>
<organism evidence="2 3">
    <name type="scientific">Streptomyces sirii</name>
    <dbReference type="NCBI Taxonomy" id="3127701"/>
    <lineage>
        <taxon>Bacteria</taxon>
        <taxon>Bacillati</taxon>
        <taxon>Actinomycetota</taxon>
        <taxon>Actinomycetes</taxon>
        <taxon>Kitasatosporales</taxon>
        <taxon>Streptomycetaceae</taxon>
        <taxon>Streptomyces</taxon>
    </lineage>
</organism>
<accession>A0ABZ2QGL9</accession>
<dbReference type="SUPFAM" id="SSF52058">
    <property type="entry name" value="L domain-like"/>
    <property type="match status" value="1"/>
</dbReference>
<dbReference type="Proteomes" id="UP001626628">
    <property type="component" value="Chromosome"/>
</dbReference>
<dbReference type="InterPro" id="IPR032675">
    <property type="entry name" value="LRR_dom_sf"/>
</dbReference>
<dbReference type="SMART" id="SM00860">
    <property type="entry name" value="SMI1_KNR4"/>
    <property type="match status" value="1"/>
</dbReference>
<evidence type="ECO:0000313" key="2">
    <source>
        <dbReference type="EMBL" id="WXK75250.1"/>
    </source>
</evidence>
<dbReference type="RefSeq" id="WP_407285382.1">
    <property type="nucleotide sequence ID" value="NZ_CP147982.1"/>
</dbReference>
<dbReference type="InterPro" id="IPR037883">
    <property type="entry name" value="Knr4/Smi1-like_sf"/>
</dbReference>
<dbReference type="EMBL" id="CP147982">
    <property type="protein sequence ID" value="WXK75250.1"/>
    <property type="molecule type" value="Genomic_DNA"/>
</dbReference>
<protein>
    <submittedName>
        <fullName evidence="2">SMI1/KNR4 family protein</fullName>
    </submittedName>
</protein>
<dbReference type="Gene3D" id="3.80.10.10">
    <property type="entry name" value="Ribonuclease Inhibitor"/>
    <property type="match status" value="1"/>
</dbReference>
<sequence length="527" mass="56911">MVEQAVGPIVEALAAQAPNGWSQAVLHSRAGRRGSSVTGGYTVRGEYRNTGVPNPYRELMALGEALRMDRGWDPVSLELRCRPSGEYRLVVFHGAVTRVTGGGSGFHVILDGDYRLPQPGRHQQPGTAAPAGDPEPAAARFRAYLQRRAEILGHPEELPPPATPAAIDEAERRLGRRLPADLRALYLIADGDGVGYDHRYLFQGNAWLSLESMVAEHSDWSGGDRPWYGWDLEWDSVVFDTAPADTVRRCGAHPGWLRFATGHDGNFLAVDTDPARDGRPGQIIHTGRDYDQGPVYAEDSITSLLGMYLELLDQGAYEKAGDHIELLSPTSDPAPQRIIGEIPDEVPPTLQAIHINNTSDLVDLTPLTAATHLRLLHLNRSTTADLTPVRELPVESLRLTLTGGDLTPLEGHPRLTALALNTTAPVDLTPLRTTHQLRGLDLSGADVPDLTVLADLPDLRFLSLTARQWTALLDEGKVPPTLAAARLADADATFDEALALAARLGLDTDDALRATGTLQTADGDGSP</sequence>
<proteinExistence type="predicted"/>
<name>A0ABZ2QGL9_9ACTN</name>
<dbReference type="PANTHER" id="PTHR47432:SF1">
    <property type="entry name" value="CELL WALL ASSEMBLY REGULATOR SMI1"/>
    <property type="match status" value="1"/>
</dbReference>
<feature type="domain" description="Knr4/Smi1-like" evidence="1">
    <location>
        <begin position="161"/>
        <end position="311"/>
    </location>
</feature>
<reference evidence="2 3" key="1">
    <citation type="submission" date="2024-03" db="EMBL/GenBank/DDBJ databases">
        <title>The complete genome of Streptomyces sirii sp.nov.</title>
        <authorList>
            <person name="Zakalyukina Y.V."/>
            <person name="Belik A.R."/>
            <person name="Biryukov M.V."/>
            <person name="Baturina O.A."/>
            <person name="Kabilov M.R."/>
        </authorList>
    </citation>
    <scope>NUCLEOTIDE SEQUENCE [LARGE SCALE GENOMIC DNA]</scope>
    <source>
        <strain evidence="2 3">BP-8</strain>
    </source>
</reference>
<gene>
    <name evidence="2" type="ORF">WAB15_04265</name>
</gene>
<dbReference type="InterPro" id="IPR051873">
    <property type="entry name" value="KNR4/SMI1_regulator"/>
</dbReference>
<dbReference type="Pfam" id="PF09346">
    <property type="entry name" value="SMI1_KNR4"/>
    <property type="match status" value="1"/>
</dbReference>